<evidence type="ECO:0000313" key="2">
    <source>
        <dbReference type="Proteomes" id="UP000826212"/>
    </source>
</evidence>
<name>A0AC61NQV0_9BACT</name>
<sequence>MSIAKDKKVTLIYDLRIDSFDSEIYESATLENPLQFIYGTNQMLPAFEKAIDGLTEGAEFKINLSQEDAYGEVNEEAVINLPKSVFVTEGKFDEERIKVGEMIPMMTSDGRRMTGVVLEVQDEEVKMDFNHPLAGEELFFVGKIVSVEEPTVEELEAVYNPGGGCGCGSSSEGCGSGCGDNEGGCGSGCGC</sequence>
<dbReference type="EC" id="5.2.1.8" evidence="1"/>
<evidence type="ECO:0000313" key="1">
    <source>
        <dbReference type="EMBL" id="QZE13149.1"/>
    </source>
</evidence>
<protein>
    <submittedName>
        <fullName evidence="1">FKBP-type peptidyl-prolyl cis-trans isomerase</fullName>
        <ecNumber evidence="1">5.2.1.8</ecNumber>
    </submittedName>
</protein>
<gene>
    <name evidence="1" type="ORF">K4L44_11165</name>
</gene>
<proteinExistence type="predicted"/>
<dbReference type="Proteomes" id="UP000826212">
    <property type="component" value="Chromosome"/>
</dbReference>
<keyword evidence="1" id="KW-0413">Isomerase</keyword>
<accession>A0AC61NQV0</accession>
<dbReference type="EMBL" id="CP081303">
    <property type="protein sequence ID" value="QZE13149.1"/>
    <property type="molecule type" value="Genomic_DNA"/>
</dbReference>
<keyword evidence="2" id="KW-1185">Reference proteome</keyword>
<reference evidence="1" key="1">
    <citation type="submission" date="2021-08" db="EMBL/GenBank/DDBJ databases">
        <title>Novel anaerobic bacterium isolated from sea squirt in East Sea, Republic of Korea.</title>
        <authorList>
            <person name="Nguyen T.H."/>
            <person name="Li Z."/>
            <person name="Lee Y.-J."/>
            <person name="Ko J."/>
            <person name="Kim S.-G."/>
        </authorList>
    </citation>
    <scope>NUCLEOTIDE SEQUENCE</scope>
    <source>
        <strain evidence="1">KCTC 25031</strain>
    </source>
</reference>
<organism evidence="1 2">
    <name type="scientific">Halosquirtibacter laminarini</name>
    <dbReference type="NCBI Taxonomy" id="3374600"/>
    <lineage>
        <taxon>Bacteria</taxon>
        <taxon>Pseudomonadati</taxon>
        <taxon>Bacteroidota</taxon>
        <taxon>Bacteroidia</taxon>
        <taxon>Marinilabiliales</taxon>
        <taxon>Prolixibacteraceae</taxon>
        <taxon>Halosquirtibacter</taxon>
    </lineage>
</organism>